<evidence type="ECO:0000256" key="4">
    <source>
        <dbReference type="ARBA" id="ARBA00023125"/>
    </source>
</evidence>
<evidence type="ECO:0000256" key="1">
    <source>
        <dbReference type="ARBA" id="ARBA00004123"/>
    </source>
</evidence>
<feature type="domain" description="HTH myb-type" evidence="9">
    <location>
        <begin position="162"/>
        <end position="212"/>
    </location>
</feature>
<dbReference type="RefSeq" id="XP_022933723.1">
    <property type="nucleotide sequence ID" value="XM_023077955.1"/>
</dbReference>
<reference evidence="11 12" key="1">
    <citation type="submission" date="2025-04" db="UniProtKB">
        <authorList>
            <consortium name="RefSeq"/>
        </authorList>
    </citation>
    <scope>IDENTIFICATION</scope>
    <source>
        <tissue evidence="11 12">Young leaves</tissue>
    </source>
</reference>
<evidence type="ECO:0000259" key="8">
    <source>
        <dbReference type="PROSITE" id="PS50090"/>
    </source>
</evidence>
<dbReference type="AlphaFoldDB" id="A0A6J1F0K5"/>
<evidence type="ECO:0000256" key="7">
    <source>
        <dbReference type="SAM" id="MobiDB-lite"/>
    </source>
</evidence>
<dbReference type="FunFam" id="1.10.10.60:FF:000016">
    <property type="entry name" value="Transcriptional activator Myb isoform A"/>
    <property type="match status" value="1"/>
</dbReference>
<evidence type="ECO:0000259" key="9">
    <source>
        <dbReference type="PROSITE" id="PS51294"/>
    </source>
</evidence>
<feature type="region of interest" description="Disordered" evidence="7">
    <location>
        <begin position="223"/>
        <end position="353"/>
    </location>
</feature>
<proteinExistence type="predicted"/>
<dbReference type="SMART" id="SM00717">
    <property type="entry name" value="SANT"/>
    <property type="match status" value="3"/>
</dbReference>
<dbReference type="InterPro" id="IPR009057">
    <property type="entry name" value="Homeodomain-like_sf"/>
</dbReference>
<dbReference type="GO" id="GO:0000981">
    <property type="term" value="F:DNA-binding transcription factor activity, RNA polymerase II-specific"/>
    <property type="evidence" value="ECO:0007669"/>
    <property type="project" value="TreeGrafter"/>
</dbReference>
<dbReference type="RefSeq" id="XP_022933699.1">
    <property type="nucleotide sequence ID" value="XM_023077931.1"/>
</dbReference>
<keyword evidence="2" id="KW-0677">Repeat</keyword>
<feature type="compositionally biased region" description="Polar residues" evidence="7">
    <location>
        <begin position="468"/>
        <end position="501"/>
    </location>
</feature>
<feature type="compositionally biased region" description="Basic and acidic residues" evidence="7">
    <location>
        <begin position="454"/>
        <end position="467"/>
    </location>
</feature>
<dbReference type="GO" id="GO:0000978">
    <property type="term" value="F:RNA polymerase II cis-regulatory region sequence-specific DNA binding"/>
    <property type="evidence" value="ECO:0007669"/>
    <property type="project" value="TreeGrafter"/>
</dbReference>
<dbReference type="Pfam" id="PF13921">
    <property type="entry name" value="Myb_DNA-bind_6"/>
    <property type="match status" value="1"/>
</dbReference>
<dbReference type="Proteomes" id="UP000504609">
    <property type="component" value="Unplaced"/>
</dbReference>
<keyword evidence="10" id="KW-1185">Reference proteome</keyword>
<feature type="compositionally biased region" description="Polar residues" evidence="7">
    <location>
        <begin position="324"/>
        <end position="334"/>
    </location>
</feature>
<feature type="domain" description="HTH myb-type" evidence="9">
    <location>
        <begin position="59"/>
        <end position="105"/>
    </location>
</feature>
<dbReference type="PANTHER" id="PTHR45614">
    <property type="entry name" value="MYB PROTEIN-RELATED"/>
    <property type="match status" value="1"/>
</dbReference>
<organism evidence="10 12">
    <name type="scientific">Cucurbita moschata</name>
    <name type="common">Winter crookneck squash</name>
    <name type="synonym">Cucurbita pepo var. moschata</name>
    <dbReference type="NCBI Taxonomy" id="3662"/>
    <lineage>
        <taxon>Eukaryota</taxon>
        <taxon>Viridiplantae</taxon>
        <taxon>Streptophyta</taxon>
        <taxon>Embryophyta</taxon>
        <taxon>Tracheophyta</taxon>
        <taxon>Spermatophyta</taxon>
        <taxon>Magnoliopsida</taxon>
        <taxon>eudicotyledons</taxon>
        <taxon>Gunneridae</taxon>
        <taxon>Pentapetalae</taxon>
        <taxon>rosids</taxon>
        <taxon>fabids</taxon>
        <taxon>Cucurbitales</taxon>
        <taxon>Cucurbitaceae</taxon>
        <taxon>Cucurbiteae</taxon>
        <taxon>Cucurbita</taxon>
    </lineage>
</organism>
<name>A0A6J1F0K5_CUCMO</name>
<dbReference type="PROSITE" id="PS51294">
    <property type="entry name" value="HTH_MYB"/>
    <property type="match status" value="3"/>
</dbReference>
<feature type="region of interest" description="Disordered" evidence="7">
    <location>
        <begin position="447"/>
        <end position="516"/>
    </location>
</feature>
<feature type="compositionally biased region" description="Low complexity" evidence="7">
    <location>
        <begin position="16"/>
        <end position="33"/>
    </location>
</feature>
<dbReference type="PANTHER" id="PTHR45614:SF194">
    <property type="entry name" value="TRANSCRIPTION FACTOR MYB3R-3-RELATED"/>
    <property type="match status" value="1"/>
</dbReference>
<dbReference type="GeneID" id="111441032"/>
<evidence type="ECO:0000256" key="6">
    <source>
        <dbReference type="ARBA" id="ARBA00023242"/>
    </source>
</evidence>
<sequence length="540" mass="59650">MEEVKQEECCLENKQSTAASSSSVSEGSGSATAKSPGMCSPASTSPSRRRTSGPIRRAKGGWTPQEDETLRNAVAAFKGKHWKKIAEYFHDRSEVQCLHRWQKVLNPDLVKGPWAQEEDDKIIELVSKYGPTKWSLIAKSLPGRIGKQCRERWHNHLNPDIKKDAWTLEEELALMNAHRLHGNKWAEIARVLPGRTDNGIKNHWNSSLKKKLDFYLATGKLPPVAKNSSQNGARDATRTPPIKNFPPHSSKGSDSTAQTSSGNTDFYKLDGSSKDQIESSAPPDEDVVASTSGVLNESADSRHVKCWPGPSNITNLRVGKSGSARKNGTKTQGESDSEISKLDEDKTTRTPLRFESPKYGSLYYEPPKLESRIPVDSELLSIYMHETNSSLITSPIGIFTPPCVKTRDLSIHSPESILRIAARSFPSTPSILRKRKTEAQTCLPLKQAQDGETETVKDISQESRPEETLNNSDSMLGSPNGSLCDSPSIDHSPSRSNSKAFNASPPYRLTSKRTAISKSVEKQLEFAFDKEKNNHTIKSA</sequence>
<feature type="domain" description="Myb-like" evidence="8">
    <location>
        <begin position="54"/>
        <end position="105"/>
    </location>
</feature>
<feature type="region of interest" description="Disordered" evidence="7">
    <location>
        <begin position="1"/>
        <end position="67"/>
    </location>
</feature>
<feature type="compositionally biased region" description="Polar residues" evidence="7">
    <location>
        <begin position="250"/>
        <end position="264"/>
    </location>
</feature>
<dbReference type="RefSeq" id="XP_022933707.1">
    <property type="nucleotide sequence ID" value="XM_023077939.1"/>
</dbReference>
<evidence type="ECO:0000313" key="10">
    <source>
        <dbReference type="Proteomes" id="UP000504609"/>
    </source>
</evidence>
<feature type="compositionally biased region" description="Basic and acidic residues" evidence="7">
    <location>
        <begin position="338"/>
        <end position="348"/>
    </location>
</feature>
<dbReference type="GO" id="GO:0005634">
    <property type="term" value="C:nucleus"/>
    <property type="evidence" value="ECO:0007669"/>
    <property type="project" value="UniProtKB-SubCell"/>
</dbReference>
<dbReference type="PROSITE" id="PS50090">
    <property type="entry name" value="MYB_LIKE"/>
    <property type="match status" value="3"/>
</dbReference>
<comment type="subcellular location">
    <subcellularLocation>
        <location evidence="1">Nucleus</location>
    </subcellularLocation>
</comment>
<feature type="compositionally biased region" description="Basic residues" evidence="7">
    <location>
        <begin position="47"/>
        <end position="59"/>
    </location>
</feature>
<evidence type="ECO:0000256" key="2">
    <source>
        <dbReference type="ARBA" id="ARBA00022737"/>
    </source>
</evidence>
<dbReference type="InterPro" id="IPR017930">
    <property type="entry name" value="Myb_dom"/>
</dbReference>
<dbReference type="CDD" id="cd00167">
    <property type="entry name" value="SANT"/>
    <property type="match status" value="3"/>
</dbReference>
<feature type="compositionally biased region" description="Basic and acidic residues" evidence="7">
    <location>
        <begin position="267"/>
        <end position="277"/>
    </location>
</feature>
<evidence type="ECO:0000256" key="3">
    <source>
        <dbReference type="ARBA" id="ARBA00023015"/>
    </source>
</evidence>
<dbReference type="KEGG" id="cmos:111441032"/>
<dbReference type="FunFam" id="1.10.10.60:FF:000010">
    <property type="entry name" value="Transcriptional activator Myb isoform A"/>
    <property type="match status" value="1"/>
</dbReference>
<evidence type="ECO:0000256" key="5">
    <source>
        <dbReference type="ARBA" id="ARBA00023163"/>
    </source>
</evidence>
<feature type="domain" description="HTH myb-type" evidence="9">
    <location>
        <begin position="106"/>
        <end position="161"/>
    </location>
</feature>
<feature type="domain" description="Myb-like" evidence="8">
    <location>
        <begin position="106"/>
        <end position="157"/>
    </location>
</feature>
<keyword evidence="4" id="KW-0238">DNA-binding</keyword>
<protein>
    <submittedName>
        <fullName evidence="11 12">Transcription factor MYB3R-5-like</fullName>
    </submittedName>
</protein>
<dbReference type="InterPro" id="IPR050560">
    <property type="entry name" value="MYB_TF"/>
</dbReference>
<evidence type="ECO:0000313" key="14">
    <source>
        <dbReference type="RefSeq" id="XP_022933723.1"/>
    </source>
</evidence>
<feature type="domain" description="Myb-like" evidence="8">
    <location>
        <begin position="158"/>
        <end position="208"/>
    </location>
</feature>
<evidence type="ECO:0000313" key="12">
    <source>
        <dbReference type="RefSeq" id="XP_022933707.1"/>
    </source>
</evidence>
<keyword evidence="3" id="KW-0805">Transcription regulation</keyword>
<gene>
    <name evidence="11 12 13 14" type="primary">LOC111441032</name>
</gene>
<evidence type="ECO:0000313" key="13">
    <source>
        <dbReference type="RefSeq" id="XP_022933715.1"/>
    </source>
</evidence>
<dbReference type="Pfam" id="PF00249">
    <property type="entry name" value="Myb_DNA-binding"/>
    <property type="match status" value="1"/>
</dbReference>
<dbReference type="FunFam" id="1.10.10.60:FF:000324">
    <property type="entry name" value="Transcription factor MYB3R-2"/>
    <property type="match status" value="1"/>
</dbReference>
<dbReference type="InterPro" id="IPR001005">
    <property type="entry name" value="SANT/Myb"/>
</dbReference>
<dbReference type="SUPFAM" id="SSF46689">
    <property type="entry name" value="Homeodomain-like"/>
    <property type="match status" value="2"/>
</dbReference>
<accession>A0A6J1F0K5</accession>
<dbReference type="RefSeq" id="XP_022933715.1">
    <property type="nucleotide sequence ID" value="XM_023077947.1"/>
</dbReference>
<evidence type="ECO:0000313" key="11">
    <source>
        <dbReference type="RefSeq" id="XP_022933699.1"/>
    </source>
</evidence>
<keyword evidence="6" id="KW-0539">Nucleus</keyword>
<dbReference type="Gene3D" id="1.10.10.60">
    <property type="entry name" value="Homeodomain-like"/>
    <property type="match status" value="3"/>
</dbReference>
<keyword evidence="5" id="KW-0804">Transcription</keyword>